<protein>
    <submittedName>
        <fullName evidence="1">Uncharacterized protein</fullName>
    </submittedName>
</protein>
<accession>X8J7T4</accession>
<evidence type="ECO:0000313" key="2">
    <source>
        <dbReference type="Proteomes" id="UP000022645"/>
    </source>
</evidence>
<dbReference type="EMBL" id="JALU01000004">
    <property type="protein sequence ID" value="EUC58055.1"/>
    <property type="molecule type" value="Genomic_DNA"/>
</dbReference>
<dbReference type="PANTHER" id="PTHR16155:SF19">
    <property type="entry name" value="DED DOMAIN-CONTAINING PROTEIN"/>
    <property type="match status" value="1"/>
</dbReference>
<dbReference type="AlphaFoldDB" id="X8J7T4"/>
<organism evidence="1 2">
    <name type="scientific">Mogibacterium timidum ATCC 33093</name>
    <dbReference type="NCBI Taxonomy" id="1401079"/>
    <lineage>
        <taxon>Bacteria</taxon>
        <taxon>Bacillati</taxon>
        <taxon>Bacillota</taxon>
        <taxon>Clostridia</taxon>
        <taxon>Peptostreptococcales</taxon>
        <taxon>Anaerovoracaceae</taxon>
        <taxon>Mogibacterium</taxon>
    </lineage>
</organism>
<dbReference type="PANTHER" id="PTHR16155">
    <property type="entry name" value="DED DOMAIN-CONTAINING PROTEIN"/>
    <property type="match status" value="1"/>
</dbReference>
<evidence type="ECO:0000313" key="1">
    <source>
        <dbReference type="EMBL" id="EUC58055.1"/>
    </source>
</evidence>
<sequence>MKSKRKKMDKFINFMNNANDSNYRDKEVIIRQFNKSVRKYKRFDEIYNAGDEEHSFSKLHEAGTMLYMCCEWALKNYLHSRYEKQHLLNEITKNVKERKITTLSTKKGNVKYLLDELKKVADPKIALTDINCMLILNNAKIVNNSPKHVGTVPDPKLYKESLGEVRKIIKIYVDEKAELDVIDDSRYGDGWYEILENTSDFNSAYSYVLITKRIRSSSIKGLFSLKWNLVIDMDPDSDKDGLAYQYTKETGINPKVRILDSLSQRKKFSYSNIPYWIMANGVYDDPNSIADSKSWSSAHGKYLMNVLEEFHKVYSKPVKAFVYPMEDEKNLRRIIDSFNDAYDGGEEIDFCVLSAEQEYNSINEENFKILNLSFLNFCSHLHEYFRDSIFNSHLLKKEIPAKENKRINLDDNFIAELEDSFETVFIDIDQEDEIDPTRCCKLNFYQGFQVISWYGLRENFDVVYPGLTDLRAKINRDMNERGRLLRKVCYSPGIGGTTLMRRLAWEFREAYPTLILNRLNEQTAKNLQKIYDKTQMPILIFVDNNCVEFDEVKNLQTELKQLGFAFVICYFERKLKGVQGKKDEGSIYMVIDKFESRHAEQMQSKLVEMFEDDELKIEFKNRVQDLNPAERYPFILSMYAFEKDFKGVKPFIARFLNNMNDQSKKILFALSLADYGNTSISTKYFTNLYNDQSVDEFLLNKIPGINELVRIEEFSGKKSIKIRYTLFGEEILTQLSNGEHATSISFLNLVDSIITFIEDSRINIPLISIR</sequence>
<comment type="caution">
    <text evidence="1">The sequence shown here is derived from an EMBL/GenBank/DDBJ whole genome shotgun (WGS) entry which is preliminary data.</text>
</comment>
<dbReference type="Proteomes" id="UP000022645">
    <property type="component" value="Unassembled WGS sequence"/>
</dbReference>
<proteinExistence type="predicted"/>
<name>X8J7T4_9FIRM</name>
<reference evidence="1 2" key="1">
    <citation type="submission" date="2014-01" db="EMBL/GenBank/DDBJ databases">
        <authorList>
            <person name="Durkin A.S."/>
            <person name="McCorrison J."/>
            <person name="Torralba M."/>
            <person name="Gillis M."/>
            <person name="Haft D.H."/>
            <person name="Methe B."/>
            <person name="Sutton G."/>
            <person name="Nelson K.E."/>
        </authorList>
    </citation>
    <scope>NUCLEOTIDE SEQUENCE [LARGE SCALE GENOMIC DNA]</scope>
    <source>
        <strain evidence="1 2">ATCC 33093</strain>
    </source>
</reference>
<gene>
    <name evidence="1" type="ORF">HMPREF0581_1245</name>
</gene>
<dbReference type="RefSeq" id="WP_036379579.1">
    <property type="nucleotide sequence ID" value="NZ_JALU01000004.1"/>
</dbReference>
<dbReference type="GO" id="GO:0005737">
    <property type="term" value="C:cytoplasm"/>
    <property type="evidence" value="ECO:0007669"/>
    <property type="project" value="TreeGrafter"/>
</dbReference>
<dbReference type="PATRIC" id="fig|1401079.3.peg.210"/>